<evidence type="ECO:0000313" key="5">
    <source>
        <dbReference type="EMBL" id="RHN78805.1"/>
    </source>
</evidence>
<keyword evidence="2" id="KW-0611">Plant defense</keyword>
<dbReference type="Gramene" id="rna2459">
    <property type="protein sequence ID" value="RHN78805.1"/>
    <property type="gene ID" value="gene2459"/>
</dbReference>
<protein>
    <submittedName>
        <fullName evidence="5">Putative P-loop containing nucleoside triphosphate hydrolase</fullName>
    </submittedName>
</protein>
<dbReference type="Pfam" id="PF23559">
    <property type="entry name" value="WHD_DRP"/>
    <property type="match status" value="1"/>
</dbReference>
<evidence type="ECO:0000256" key="1">
    <source>
        <dbReference type="ARBA" id="ARBA00022737"/>
    </source>
</evidence>
<dbReference type="EMBL" id="PSQE01000001">
    <property type="protein sequence ID" value="RHN78805.1"/>
    <property type="molecule type" value="Genomic_DNA"/>
</dbReference>
<feature type="domain" description="NB-ARC" evidence="3">
    <location>
        <begin position="27"/>
        <end position="123"/>
    </location>
</feature>
<evidence type="ECO:0000259" key="4">
    <source>
        <dbReference type="Pfam" id="PF23559"/>
    </source>
</evidence>
<evidence type="ECO:0000259" key="3">
    <source>
        <dbReference type="Pfam" id="PF00931"/>
    </source>
</evidence>
<proteinExistence type="predicted"/>
<dbReference type="PANTHER" id="PTHR36766:SF61">
    <property type="entry name" value="NB-ARC DOMAIN DISEASE RESISTANCE PROTEIN"/>
    <property type="match status" value="1"/>
</dbReference>
<dbReference type="InterPro" id="IPR027417">
    <property type="entry name" value="P-loop_NTPase"/>
</dbReference>
<keyword evidence="1" id="KW-0677">Repeat</keyword>
<sequence>MHIIIKIINFDSAASNFDSASASIVVHQENINHFDIEQLQSRLRRKLYGKRFLLVLDDIWNDDCVKWIELKDLIKVGTVGSKVMATTRSNSIASMMGTVPSYVLKGLSIENCLSLFVKWAFKEGEEDKYPNLVEIGKEIVKKCAGVPLVVRTLGSCLFSKFDLNKWELARDSEMWTLEQKQNDILPALKLSYDKMPSYLRHCFAYIAMYPKDHTFYAVEFNNLWTVLGLVQSRNGSEMQEDIVREYINELNSRSFLQDFKDFGYFCKFKVHDLVHDLAFYVAKKEFVVVKSHILRLPERVKHLSIVENVSICDSLFPKSRSVRTILFLIKVVSIDSETLLNT</sequence>
<keyword evidence="5" id="KW-0378">Hydrolase</keyword>
<dbReference type="AlphaFoldDB" id="A0A396JRG3"/>
<dbReference type="InterPro" id="IPR058922">
    <property type="entry name" value="WHD_DRP"/>
</dbReference>
<accession>A0A396JRG3</accession>
<organism evidence="5 6">
    <name type="scientific">Medicago truncatula</name>
    <name type="common">Barrel medic</name>
    <name type="synonym">Medicago tribuloides</name>
    <dbReference type="NCBI Taxonomy" id="3880"/>
    <lineage>
        <taxon>Eukaryota</taxon>
        <taxon>Viridiplantae</taxon>
        <taxon>Streptophyta</taxon>
        <taxon>Embryophyta</taxon>
        <taxon>Tracheophyta</taxon>
        <taxon>Spermatophyta</taxon>
        <taxon>Magnoliopsida</taxon>
        <taxon>eudicotyledons</taxon>
        <taxon>Gunneridae</taxon>
        <taxon>Pentapetalae</taxon>
        <taxon>rosids</taxon>
        <taxon>fabids</taxon>
        <taxon>Fabales</taxon>
        <taxon>Fabaceae</taxon>
        <taxon>Papilionoideae</taxon>
        <taxon>50 kb inversion clade</taxon>
        <taxon>NPAAA clade</taxon>
        <taxon>Hologalegina</taxon>
        <taxon>IRL clade</taxon>
        <taxon>Trifolieae</taxon>
        <taxon>Medicago</taxon>
    </lineage>
</organism>
<name>A0A396JRG3_MEDTR</name>
<comment type="caution">
    <text evidence="5">The sequence shown here is derived from an EMBL/GenBank/DDBJ whole genome shotgun (WGS) entry which is preliminary data.</text>
</comment>
<evidence type="ECO:0000313" key="6">
    <source>
        <dbReference type="Proteomes" id="UP000265566"/>
    </source>
</evidence>
<dbReference type="Gene3D" id="3.40.50.300">
    <property type="entry name" value="P-loop containing nucleotide triphosphate hydrolases"/>
    <property type="match status" value="1"/>
</dbReference>
<dbReference type="PRINTS" id="PR00364">
    <property type="entry name" value="DISEASERSIST"/>
</dbReference>
<dbReference type="GO" id="GO:0016787">
    <property type="term" value="F:hydrolase activity"/>
    <property type="evidence" value="ECO:0007669"/>
    <property type="project" value="UniProtKB-KW"/>
</dbReference>
<dbReference type="Proteomes" id="UP000265566">
    <property type="component" value="Chromosome 1"/>
</dbReference>
<dbReference type="PANTHER" id="PTHR36766">
    <property type="entry name" value="PLANT BROAD-SPECTRUM MILDEW RESISTANCE PROTEIN RPW8"/>
    <property type="match status" value="1"/>
</dbReference>
<dbReference type="SUPFAM" id="SSF52540">
    <property type="entry name" value="P-loop containing nucleoside triphosphate hydrolases"/>
    <property type="match status" value="1"/>
</dbReference>
<dbReference type="GO" id="GO:0043531">
    <property type="term" value="F:ADP binding"/>
    <property type="evidence" value="ECO:0007669"/>
    <property type="project" value="InterPro"/>
</dbReference>
<dbReference type="InterPro" id="IPR036388">
    <property type="entry name" value="WH-like_DNA-bd_sf"/>
</dbReference>
<dbReference type="Gene3D" id="1.10.8.430">
    <property type="entry name" value="Helical domain of apoptotic protease-activating factors"/>
    <property type="match status" value="1"/>
</dbReference>
<reference evidence="6" key="1">
    <citation type="journal article" date="2018" name="Nat. Plants">
        <title>Whole-genome landscape of Medicago truncatula symbiotic genes.</title>
        <authorList>
            <person name="Pecrix Y."/>
            <person name="Staton S.E."/>
            <person name="Sallet E."/>
            <person name="Lelandais-Briere C."/>
            <person name="Moreau S."/>
            <person name="Carrere S."/>
            <person name="Blein T."/>
            <person name="Jardinaud M.F."/>
            <person name="Latrasse D."/>
            <person name="Zouine M."/>
            <person name="Zahm M."/>
            <person name="Kreplak J."/>
            <person name="Mayjonade B."/>
            <person name="Satge C."/>
            <person name="Perez M."/>
            <person name="Cauet S."/>
            <person name="Marande W."/>
            <person name="Chantry-Darmon C."/>
            <person name="Lopez-Roques C."/>
            <person name="Bouchez O."/>
            <person name="Berard A."/>
            <person name="Debelle F."/>
            <person name="Munos S."/>
            <person name="Bendahmane A."/>
            <person name="Berges H."/>
            <person name="Niebel A."/>
            <person name="Buitink J."/>
            <person name="Frugier F."/>
            <person name="Benhamed M."/>
            <person name="Crespi M."/>
            <person name="Gouzy J."/>
            <person name="Gamas P."/>
        </authorList>
    </citation>
    <scope>NUCLEOTIDE SEQUENCE [LARGE SCALE GENOMIC DNA]</scope>
    <source>
        <strain evidence="6">cv. Jemalong A17</strain>
    </source>
</reference>
<gene>
    <name evidence="5" type="ORF">MtrunA17_Chr1g0169941</name>
</gene>
<evidence type="ECO:0000256" key="2">
    <source>
        <dbReference type="ARBA" id="ARBA00022821"/>
    </source>
</evidence>
<dbReference type="Gene3D" id="1.10.10.10">
    <property type="entry name" value="Winged helix-like DNA-binding domain superfamily/Winged helix DNA-binding domain"/>
    <property type="match status" value="1"/>
</dbReference>
<dbReference type="InterPro" id="IPR002182">
    <property type="entry name" value="NB-ARC"/>
</dbReference>
<dbReference type="InterPro" id="IPR042197">
    <property type="entry name" value="Apaf_helical"/>
</dbReference>
<dbReference type="Pfam" id="PF00931">
    <property type="entry name" value="NB-ARC"/>
    <property type="match status" value="1"/>
</dbReference>
<dbReference type="GO" id="GO:0006952">
    <property type="term" value="P:defense response"/>
    <property type="evidence" value="ECO:0007669"/>
    <property type="project" value="UniProtKB-KW"/>
</dbReference>
<feature type="domain" description="Disease resistance protein winged helix" evidence="4">
    <location>
        <begin position="208"/>
        <end position="278"/>
    </location>
</feature>